<dbReference type="PANTHER" id="PTHR42929:SF5">
    <property type="entry name" value="ABC TRANSPORTER PERMEASE PROTEIN"/>
    <property type="match status" value="1"/>
</dbReference>
<feature type="transmembrane region" description="Helical" evidence="8">
    <location>
        <begin position="189"/>
        <end position="212"/>
    </location>
</feature>
<evidence type="ECO:0000256" key="8">
    <source>
        <dbReference type="RuleBase" id="RU363032"/>
    </source>
</evidence>
<keyword evidence="5 8" id="KW-0812">Transmembrane</keyword>
<dbReference type="AlphaFoldDB" id="A0A4R6X0C1"/>
<evidence type="ECO:0000256" key="2">
    <source>
        <dbReference type="ARBA" id="ARBA00007069"/>
    </source>
</evidence>
<gene>
    <name evidence="10" type="ORF">A8950_0432</name>
</gene>
<dbReference type="Pfam" id="PF00528">
    <property type="entry name" value="BPD_transp_1"/>
    <property type="match status" value="1"/>
</dbReference>
<sequence>MGNRAPGNRRSVFSRLGANRDLRLFLLVLPLLAFVVVTVMIPVGQFLYRAVDNDLLAENLKLTAASLADWSPDQGVPGEASFRALAHDIRNAREAGTLGQVAQALNQQITGVRNGFIKAAMLVDEPDAVTVEDLTRVIPALGEVPLWSLLKSAQSRWTDFYLLQSIDLERDQAGAIVNVPADRAIFRDIIWRTIAISVNVTLICILLSLPVAHVLANARPPWSGILLALVLFPLWTSLLVRTVSWIIILQGEGPVNATLLFLGLIEEPLRLVYTRGSLYIAMVQVLLPLMILSILSVLLKLPKELLRAATSLGANWWQGYWRVLLPLLSPGILTGSAIVFVFALGYYITPTLIGGPRDQMLSSYVAQFTNKTLNWGLAGALAVQLMALLLIAGLGWAAFRRLGRRS</sequence>
<evidence type="ECO:0000313" key="11">
    <source>
        <dbReference type="Proteomes" id="UP000295783"/>
    </source>
</evidence>
<keyword evidence="3 8" id="KW-0813">Transport</keyword>
<feature type="transmembrane region" description="Helical" evidence="8">
    <location>
        <begin position="320"/>
        <end position="348"/>
    </location>
</feature>
<dbReference type="Gene3D" id="1.10.3720.10">
    <property type="entry name" value="MetI-like"/>
    <property type="match status" value="1"/>
</dbReference>
<feature type="transmembrane region" description="Helical" evidence="8">
    <location>
        <begin position="224"/>
        <end position="248"/>
    </location>
</feature>
<evidence type="ECO:0000256" key="1">
    <source>
        <dbReference type="ARBA" id="ARBA00004651"/>
    </source>
</evidence>
<comment type="similarity">
    <text evidence="2">Belongs to the binding-protein-dependent transport system permease family. CysTW subfamily.</text>
</comment>
<keyword evidence="6 8" id="KW-1133">Transmembrane helix</keyword>
<keyword evidence="7 8" id="KW-0472">Membrane</keyword>
<dbReference type="CDD" id="cd06261">
    <property type="entry name" value="TM_PBP2"/>
    <property type="match status" value="1"/>
</dbReference>
<dbReference type="PROSITE" id="PS50928">
    <property type="entry name" value="ABC_TM1"/>
    <property type="match status" value="1"/>
</dbReference>
<protein>
    <submittedName>
        <fullName evidence="10">Putative spermidine/putrescine transport system permease protein</fullName>
    </submittedName>
</protein>
<evidence type="ECO:0000256" key="4">
    <source>
        <dbReference type="ARBA" id="ARBA00022475"/>
    </source>
</evidence>
<keyword evidence="11" id="KW-1185">Reference proteome</keyword>
<comment type="caution">
    <text evidence="10">The sequence shown here is derived from an EMBL/GenBank/DDBJ whole genome shotgun (WGS) entry which is preliminary data.</text>
</comment>
<evidence type="ECO:0000259" key="9">
    <source>
        <dbReference type="PROSITE" id="PS50928"/>
    </source>
</evidence>
<dbReference type="PANTHER" id="PTHR42929">
    <property type="entry name" value="INNER MEMBRANE ABC TRANSPORTER PERMEASE PROTEIN YDCU-RELATED-RELATED"/>
    <property type="match status" value="1"/>
</dbReference>
<dbReference type="GO" id="GO:0005886">
    <property type="term" value="C:plasma membrane"/>
    <property type="evidence" value="ECO:0007669"/>
    <property type="project" value="UniProtKB-SubCell"/>
</dbReference>
<dbReference type="Proteomes" id="UP000295783">
    <property type="component" value="Unassembled WGS sequence"/>
</dbReference>
<organism evidence="10 11">
    <name type="scientific">Dongia mobilis</name>
    <dbReference type="NCBI Taxonomy" id="578943"/>
    <lineage>
        <taxon>Bacteria</taxon>
        <taxon>Pseudomonadati</taxon>
        <taxon>Pseudomonadota</taxon>
        <taxon>Alphaproteobacteria</taxon>
        <taxon>Rhodospirillales</taxon>
        <taxon>Dongiaceae</taxon>
        <taxon>Dongia</taxon>
    </lineage>
</organism>
<accession>A0A4R6X0C1</accession>
<dbReference type="OrthoDB" id="9807047at2"/>
<dbReference type="InterPro" id="IPR035906">
    <property type="entry name" value="MetI-like_sf"/>
</dbReference>
<comment type="subcellular location">
    <subcellularLocation>
        <location evidence="1 8">Cell membrane</location>
        <topology evidence="1 8">Multi-pass membrane protein</topology>
    </subcellularLocation>
</comment>
<evidence type="ECO:0000256" key="3">
    <source>
        <dbReference type="ARBA" id="ARBA00022448"/>
    </source>
</evidence>
<reference evidence="10 11" key="1">
    <citation type="submission" date="2019-03" db="EMBL/GenBank/DDBJ databases">
        <title>Genomic Encyclopedia of Type Strains, Phase III (KMG-III): the genomes of soil and plant-associated and newly described type strains.</title>
        <authorList>
            <person name="Whitman W."/>
        </authorList>
    </citation>
    <scope>NUCLEOTIDE SEQUENCE [LARGE SCALE GENOMIC DNA]</scope>
    <source>
        <strain evidence="10 11">CGMCC 1.7660</strain>
    </source>
</reference>
<evidence type="ECO:0000256" key="7">
    <source>
        <dbReference type="ARBA" id="ARBA00023136"/>
    </source>
</evidence>
<dbReference type="SUPFAM" id="SSF161098">
    <property type="entry name" value="MetI-like"/>
    <property type="match status" value="1"/>
</dbReference>
<feature type="domain" description="ABC transmembrane type-1" evidence="9">
    <location>
        <begin position="190"/>
        <end position="396"/>
    </location>
</feature>
<proteinExistence type="inferred from homology"/>
<feature type="transmembrane region" description="Helical" evidence="8">
    <location>
        <begin position="278"/>
        <end position="299"/>
    </location>
</feature>
<evidence type="ECO:0000313" key="10">
    <source>
        <dbReference type="EMBL" id="TDQ83888.1"/>
    </source>
</evidence>
<evidence type="ECO:0000256" key="5">
    <source>
        <dbReference type="ARBA" id="ARBA00022692"/>
    </source>
</evidence>
<dbReference type="InterPro" id="IPR000515">
    <property type="entry name" value="MetI-like"/>
</dbReference>
<dbReference type="EMBL" id="SNYW01000006">
    <property type="protein sequence ID" value="TDQ83888.1"/>
    <property type="molecule type" value="Genomic_DNA"/>
</dbReference>
<dbReference type="GO" id="GO:0055085">
    <property type="term" value="P:transmembrane transport"/>
    <property type="evidence" value="ECO:0007669"/>
    <property type="project" value="InterPro"/>
</dbReference>
<keyword evidence="4" id="KW-1003">Cell membrane</keyword>
<name>A0A4R6X0C1_9PROT</name>
<evidence type="ECO:0000256" key="6">
    <source>
        <dbReference type="ARBA" id="ARBA00022989"/>
    </source>
</evidence>
<feature type="transmembrane region" description="Helical" evidence="8">
    <location>
        <begin position="24"/>
        <end position="48"/>
    </location>
</feature>
<feature type="transmembrane region" description="Helical" evidence="8">
    <location>
        <begin position="375"/>
        <end position="399"/>
    </location>
</feature>